<keyword evidence="1" id="KW-0812">Transmembrane</keyword>
<name>A0A2R6WM68_MARPO</name>
<keyword evidence="1" id="KW-1133">Transmembrane helix</keyword>
<dbReference type="AlphaFoldDB" id="A0A2R6WM68"/>
<proteinExistence type="predicted"/>
<evidence type="ECO:0000313" key="3">
    <source>
        <dbReference type="Proteomes" id="UP000244005"/>
    </source>
</evidence>
<evidence type="ECO:0008006" key="4">
    <source>
        <dbReference type="Google" id="ProtNLM"/>
    </source>
</evidence>
<organism evidence="2 3">
    <name type="scientific">Marchantia polymorpha</name>
    <name type="common">Common liverwort</name>
    <name type="synonym">Marchantia aquatica</name>
    <dbReference type="NCBI Taxonomy" id="3197"/>
    <lineage>
        <taxon>Eukaryota</taxon>
        <taxon>Viridiplantae</taxon>
        <taxon>Streptophyta</taxon>
        <taxon>Embryophyta</taxon>
        <taxon>Marchantiophyta</taxon>
        <taxon>Marchantiopsida</taxon>
        <taxon>Marchantiidae</taxon>
        <taxon>Marchantiales</taxon>
        <taxon>Marchantiaceae</taxon>
        <taxon>Marchantia</taxon>
    </lineage>
</organism>
<dbReference type="Proteomes" id="UP000244005">
    <property type="component" value="Unassembled WGS sequence"/>
</dbReference>
<protein>
    <recommendedName>
        <fullName evidence="4">O-fucosyltransferase family protein</fullName>
    </recommendedName>
</protein>
<keyword evidence="1" id="KW-0472">Membrane</keyword>
<dbReference type="OrthoDB" id="428346at2759"/>
<feature type="transmembrane region" description="Helical" evidence="1">
    <location>
        <begin position="17"/>
        <end position="34"/>
    </location>
</feature>
<keyword evidence="3" id="KW-1185">Reference proteome</keyword>
<gene>
    <name evidence="2" type="ORF">MARPO_0075s0055</name>
</gene>
<dbReference type="OMA" id="IRRTREW"/>
<sequence>MTKTAGLVLKVATVSKYFIISTLAISLSSYAYLFRYGPGNSSYDQCLHDTLRYSLSHDSIAEHPVDRSNRVSHVQDLDSLAAEIEALYIRSTNSASPSTPHACIPKPIIFDCSSRFQECGGLGDRLKGLASTFYLALLTNSRFYYHWTFPTDVGNYFMASNSSLSSPARTARSFMGIQYVTMFEWWCMNWHCMVRDIRRTREWNLPKLWHGYSSIISHTNMAYWDVLIQNPFLGATARRYNLHLLRQDEMFYIFTRLFFTKMTSFMGLALEPYRDLMSPSSDRVKVGVQLRIGNDTAWHEGPRHSLAAVGCFVEKAKLKCEEGNRQSKECLIFVSTDSQRALELFRARFKLLGISMMATDGPISHIDKPSQSLIRQHFVDPQSIITEHSRVFMDWILLTKMDYLYISRSGFSETAAFAGMVPTERLAVRDEYRCGFYPWTGEAGSKLW</sequence>
<dbReference type="Gene3D" id="3.40.50.11350">
    <property type="match status" value="1"/>
</dbReference>
<accession>A0A2R6WM68</accession>
<evidence type="ECO:0000313" key="2">
    <source>
        <dbReference type="EMBL" id="PTQ34950.1"/>
    </source>
</evidence>
<reference evidence="3" key="1">
    <citation type="journal article" date="2017" name="Cell">
        <title>Insights into land plant evolution garnered from the Marchantia polymorpha genome.</title>
        <authorList>
            <person name="Bowman J.L."/>
            <person name="Kohchi T."/>
            <person name="Yamato K.T."/>
            <person name="Jenkins J."/>
            <person name="Shu S."/>
            <person name="Ishizaki K."/>
            <person name="Yamaoka S."/>
            <person name="Nishihama R."/>
            <person name="Nakamura Y."/>
            <person name="Berger F."/>
            <person name="Adam C."/>
            <person name="Aki S.S."/>
            <person name="Althoff F."/>
            <person name="Araki T."/>
            <person name="Arteaga-Vazquez M.A."/>
            <person name="Balasubrmanian S."/>
            <person name="Barry K."/>
            <person name="Bauer D."/>
            <person name="Boehm C.R."/>
            <person name="Briginshaw L."/>
            <person name="Caballero-Perez J."/>
            <person name="Catarino B."/>
            <person name="Chen F."/>
            <person name="Chiyoda S."/>
            <person name="Chovatia M."/>
            <person name="Davies K.M."/>
            <person name="Delmans M."/>
            <person name="Demura T."/>
            <person name="Dierschke T."/>
            <person name="Dolan L."/>
            <person name="Dorantes-Acosta A.E."/>
            <person name="Eklund D.M."/>
            <person name="Florent S.N."/>
            <person name="Flores-Sandoval E."/>
            <person name="Fujiyama A."/>
            <person name="Fukuzawa H."/>
            <person name="Galik B."/>
            <person name="Grimanelli D."/>
            <person name="Grimwood J."/>
            <person name="Grossniklaus U."/>
            <person name="Hamada T."/>
            <person name="Haseloff J."/>
            <person name="Hetherington A.J."/>
            <person name="Higo A."/>
            <person name="Hirakawa Y."/>
            <person name="Hundley H.N."/>
            <person name="Ikeda Y."/>
            <person name="Inoue K."/>
            <person name="Inoue S.I."/>
            <person name="Ishida S."/>
            <person name="Jia Q."/>
            <person name="Kakita M."/>
            <person name="Kanazawa T."/>
            <person name="Kawai Y."/>
            <person name="Kawashima T."/>
            <person name="Kennedy M."/>
            <person name="Kinose K."/>
            <person name="Kinoshita T."/>
            <person name="Kohara Y."/>
            <person name="Koide E."/>
            <person name="Komatsu K."/>
            <person name="Kopischke S."/>
            <person name="Kubo M."/>
            <person name="Kyozuka J."/>
            <person name="Lagercrantz U."/>
            <person name="Lin S.S."/>
            <person name="Lindquist E."/>
            <person name="Lipzen A.M."/>
            <person name="Lu C.W."/>
            <person name="De Luna E."/>
            <person name="Martienssen R.A."/>
            <person name="Minamino N."/>
            <person name="Mizutani M."/>
            <person name="Mizutani M."/>
            <person name="Mochizuki N."/>
            <person name="Monte I."/>
            <person name="Mosher R."/>
            <person name="Nagasaki H."/>
            <person name="Nakagami H."/>
            <person name="Naramoto S."/>
            <person name="Nishitani K."/>
            <person name="Ohtani M."/>
            <person name="Okamoto T."/>
            <person name="Okumura M."/>
            <person name="Phillips J."/>
            <person name="Pollak B."/>
            <person name="Reinders A."/>
            <person name="Rovekamp M."/>
            <person name="Sano R."/>
            <person name="Sawa S."/>
            <person name="Schmid M.W."/>
            <person name="Shirakawa M."/>
            <person name="Solano R."/>
            <person name="Spunde A."/>
            <person name="Suetsugu N."/>
            <person name="Sugano S."/>
            <person name="Sugiyama A."/>
            <person name="Sun R."/>
            <person name="Suzuki Y."/>
            <person name="Takenaka M."/>
            <person name="Takezawa D."/>
            <person name="Tomogane H."/>
            <person name="Tsuzuki M."/>
            <person name="Ueda T."/>
            <person name="Umeda M."/>
            <person name="Ward J.M."/>
            <person name="Watanabe Y."/>
            <person name="Yazaki K."/>
            <person name="Yokoyama R."/>
            <person name="Yoshitake Y."/>
            <person name="Yotsui I."/>
            <person name="Zachgo S."/>
            <person name="Schmutz J."/>
        </authorList>
    </citation>
    <scope>NUCLEOTIDE SEQUENCE [LARGE SCALE GENOMIC DNA]</scope>
    <source>
        <strain evidence="3">Tak-1</strain>
    </source>
</reference>
<dbReference type="EMBL" id="KZ772747">
    <property type="protein sequence ID" value="PTQ34950.1"/>
    <property type="molecule type" value="Genomic_DNA"/>
</dbReference>
<evidence type="ECO:0000256" key="1">
    <source>
        <dbReference type="SAM" id="Phobius"/>
    </source>
</evidence>